<name>A0A1J1I800_9DIPT</name>
<keyword evidence="2" id="KW-1185">Reference proteome</keyword>
<gene>
    <name evidence="1" type="ORF">CLUMA_CG009809</name>
</gene>
<dbReference type="EMBL" id="CVRI01000043">
    <property type="protein sequence ID" value="CRK96392.1"/>
    <property type="molecule type" value="Genomic_DNA"/>
</dbReference>
<protein>
    <submittedName>
        <fullName evidence="1">CLUMA_CG009809, isoform A</fullName>
    </submittedName>
</protein>
<organism evidence="1 2">
    <name type="scientific">Clunio marinus</name>
    <dbReference type="NCBI Taxonomy" id="568069"/>
    <lineage>
        <taxon>Eukaryota</taxon>
        <taxon>Metazoa</taxon>
        <taxon>Ecdysozoa</taxon>
        <taxon>Arthropoda</taxon>
        <taxon>Hexapoda</taxon>
        <taxon>Insecta</taxon>
        <taxon>Pterygota</taxon>
        <taxon>Neoptera</taxon>
        <taxon>Endopterygota</taxon>
        <taxon>Diptera</taxon>
        <taxon>Nematocera</taxon>
        <taxon>Chironomoidea</taxon>
        <taxon>Chironomidae</taxon>
        <taxon>Clunio</taxon>
    </lineage>
</organism>
<reference evidence="1 2" key="1">
    <citation type="submission" date="2015-04" db="EMBL/GenBank/DDBJ databases">
        <authorList>
            <person name="Syromyatnikov M.Y."/>
            <person name="Popov V.N."/>
        </authorList>
    </citation>
    <scope>NUCLEOTIDE SEQUENCE [LARGE SCALE GENOMIC DNA]</scope>
</reference>
<dbReference type="Proteomes" id="UP000183832">
    <property type="component" value="Unassembled WGS sequence"/>
</dbReference>
<evidence type="ECO:0000313" key="1">
    <source>
        <dbReference type="EMBL" id="CRK96392.1"/>
    </source>
</evidence>
<dbReference type="AlphaFoldDB" id="A0A1J1I800"/>
<evidence type="ECO:0000313" key="2">
    <source>
        <dbReference type="Proteomes" id="UP000183832"/>
    </source>
</evidence>
<proteinExistence type="predicted"/>
<sequence>MVRKQQDTNNQLVSFRRRRIECNNKQSNVFGKKRNNVKKGRILNMKACEHSAAGKQIQFELFGFDFIHKGKCQWQSMKRKDIFNNVYYADSLKRDIVMNEDWKAAIFSGRQQNETEEKQCKKSRHFTSLLMSSL</sequence>
<accession>A0A1J1I800</accession>